<dbReference type="KEGG" id="mgg:MPLG2_1688"/>
<sequence length="80" mass="8739">MKKLTATAAALLVTGGGVMQSATPSQAITAIVPNYFYCNWSNQCRQINGSYVASVPTYCHRVLFVNVAANRRVALCDRWV</sequence>
<evidence type="ECO:0000313" key="1">
    <source>
        <dbReference type="EMBL" id="SPD86724.1"/>
    </source>
</evidence>
<keyword evidence="2" id="KW-1185">Reference proteome</keyword>
<evidence type="ECO:0000313" key="2">
    <source>
        <dbReference type="Proteomes" id="UP000238164"/>
    </source>
</evidence>
<name>A0A2N9JH38_9ACTN</name>
<accession>A0A2N9JH38</accession>
<reference evidence="1 2" key="1">
    <citation type="submission" date="2018-02" db="EMBL/GenBank/DDBJ databases">
        <authorList>
            <person name="Cohen D.B."/>
            <person name="Kent A.D."/>
        </authorList>
    </citation>
    <scope>NUCLEOTIDE SEQUENCE [LARGE SCALE GENOMIC DNA]</scope>
    <source>
        <strain evidence="1">1</strain>
    </source>
</reference>
<proteinExistence type="predicted"/>
<protein>
    <submittedName>
        <fullName evidence="1">Uncharacterized protein</fullName>
    </submittedName>
</protein>
<dbReference type="EMBL" id="LT985188">
    <property type="protein sequence ID" value="SPD86724.1"/>
    <property type="molecule type" value="Genomic_DNA"/>
</dbReference>
<dbReference type="RefSeq" id="WP_105185620.1">
    <property type="nucleotide sequence ID" value="NZ_BAAAGO010000039.1"/>
</dbReference>
<dbReference type="AlphaFoldDB" id="A0A2N9JH38"/>
<organism evidence="1 2">
    <name type="scientific">Micropruina glycogenica</name>
    <dbReference type="NCBI Taxonomy" id="75385"/>
    <lineage>
        <taxon>Bacteria</taxon>
        <taxon>Bacillati</taxon>
        <taxon>Actinomycetota</taxon>
        <taxon>Actinomycetes</taxon>
        <taxon>Propionibacteriales</taxon>
        <taxon>Nocardioidaceae</taxon>
        <taxon>Micropruina</taxon>
    </lineage>
</organism>
<dbReference type="Proteomes" id="UP000238164">
    <property type="component" value="Chromosome 1"/>
</dbReference>
<gene>
    <name evidence="1" type="ORF">MPLG2_1688</name>
</gene>